<reference evidence="3" key="1">
    <citation type="submission" date="2018-11" db="EMBL/GenBank/DDBJ databases">
        <authorList>
            <consortium name="Genoscope - CEA"/>
            <person name="William W."/>
        </authorList>
    </citation>
    <scope>NUCLEOTIDE SEQUENCE</scope>
</reference>
<evidence type="ECO:0000313" key="3">
    <source>
        <dbReference type="EMBL" id="VDD60960.1"/>
    </source>
</evidence>
<sequence>MYKCYISLIFLDWWSGRVRTAEIPTKCWCGAGITELMDDNHIFKWVDEAFTEEIQKLDYQARMLEEEVQALKATIRSEAPKIRPKIRIVGGSLIIPIVSIVVALGIWMYKS</sequence>
<gene>
    <name evidence="3" type="ORF">BOLC6T36413H</name>
</gene>
<evidence type="ECO:0000256" key="2">
    <source>
        <dbReference type="SAM" id="SignalP"/>
    </source>
</evidence>
<proteinExistence type="predicted"/>
<dbReference type="EMBL" id="LR031880">
    <property type="protein sequence ID" value="VDD60960.1"/>
    <property type="molecule type" value="Genomic_DNA"/>
</dbReference>
<keyword evidence="1" id="KW-1133">Transmembrane helix</keyword>
<protein>
    <submittedName>
        <fullName evidence="3">Uncharacterized protein</fullName>
    </submittedName>
</protein>
<organism evidence="3">
    <name type="scientific">Brassica oleracea</name>
    <name type="common">Wild cabbage</name>
    <dbReference type="NCBI Taxonomy" id="3712"/>
    <lineage>
        <taxon>Eukaryota</taxon>
        <taxon>Viridiplantae</taxon>
        <taxon>Streptophyta</taxon>
        <taxon>Embryophyta</taxon>
        <taxon>Tracheophyta</taxon>
        <taxon>Spermatophyta</taxon>
        <taxon>Magnoliopsida</taxon>
        <taxon>eudicotyledons</taxon>
        <taxon>Gunneridae</taxon>
        <taxon>Pentapetalae</taxon>
        <taxon>rosids</taxon>
        <taxon>malvids</taxon>
        <taxon>Brassicales</taxon>
        <taxon>Brassicaceae</taxon>
        <taxon>Brassiceae</taxon>
        <taxon>Brassica</taxon>
    </lineage>
</organism>
<evidence type="ECO:0000256" key="1">
    <source>
        <dbReference type="SAM" id="Phobius"/>
    </source>
</evidence>
<feature type="chain" id="PRO_5018180010" evidence="2">
    <location>
        <begin position="21"/>
        <end position="111"/>
    </location>
</feature>
<feature type="transmembrane region" description="Helical" evidence="1">
    <location>
        <begin position="86"/>
        <end position="109"/>
    </location>
</feature>
<keyword evidence="2" id="KW-0732">Signal</keyword>
<accession>A0A3P6G7B2</accession>
<feature type="signal peptide" evidence="2">
    <location>
        <begin position="1"/>
        <end position="20"/>
    </location>
</feature>
<dbReference type="AlphaFoldDB" id="A0A3P6G7B2"/>
<keyword evidence="1" id="KW-0472">Membrane</keyword>
<keyword evidence="1" id="KW-0812">Transmembrane</keyword>
<name>A0A3P6G7B2_BRAOL</name>